<dbReference type="OrthoDB" id="6370328at2759"/>
<dbReference type="GO" id="GO:0008039">
    <property type="term" value="P:synaptic target recognition"/>
    <property type="evidence" value="ECO:0007669"/>
    <property type="project" value="EnsemblMetazoa"/>
</dbReference>
<dbReference type="GO" id="GO:0005615">
    <property type="term" value="C:extracellular space"/>
    <property type="evidence" value="ECO:0007669"/>
    <property type="project" value="EnsemblMetazoa"/>
</dbReference>
<dbReference type="GO" id="GO:0016322">
    <property type="term" value="P:neuron remodeling"/>
    <property type="evidence" value="ECO:0007669"/>
    <property type="project" value="EnsemblMetazoa"/>
</dbReference>
<evidence type="ECO:0000259" key="2">
    <source>
        <dbReference type="PROSITE" id="PS50278"/>
    </source>
</evidence>
<dbReference type="STRING" id="7222.B4JCQ9"/>
<proteinExistence type="predicted"/>
<feature type="region of interest" description="Disordered" evidence="1">
    <location>
        <begin position="53"/>
        <end position="77"/>
    </location>
</feature>
<dbReference type="Pfam" id="PF00341">
    <property type="entry name" value="PDGF"/>
    <property type="match status" value="1"/>
</dbReference>
<dbReference type="GO" id="GO:0016020">
    <property type="term" value="C:membrane"/>
    <property type="evidence" value="ECO:0007669"/>
    <property type="project" value="InterPro"/>
</dbReference>
<gene>
    <name evidence="3" type="primary">Dgri\GH11681</name>
    <name evidence="3" type="ORF">Dgri_GH11681</name>
</gene>
<feature type="compositionally biased region" description="Polar residues" evidence="1">
    <location>
        <begin position="65"/>
        <end position="77"/>
    </location>
</feature>
<dbReference type="PANTHER" id="PTHR21719">
    <property type="entry name" value="FI06402P-RELATED"/>
    <property type="match status" value="1"/>
</dbReference>
<accession>B4JCQ9</accession>
<evidence type="ECO:0000313" key="3">
    <source>
        <dbReference type="EMBL" id="EDW04223.1"/>
    </source>
</evidence>
<dbReference type="PROSITE" id="PS50278">
    <property type="entry name" value="PDGF_2"/>
    <property type="match status" value="1"/>
</dbReference>
<dbReference type="GO" id="GO:0048010">
    <property type="term" value="P:vascular endothelial growth factor receptor signaling pathway"/>
    <property type="evidence" value="ECO:0007669"/>
    <property type="project" value="EnsemblMetazoa"/>
</dbReference>
<dbReference type="HOGENOM" id="CLU_889249_0_0_1"/>
<keyword evidence="4" id="KW-1185">Reference proteome</keyword>
<dbReference type="OMA" id="CHNCPEP"/>
<dbReference type="PhylomeDB" id="B4JCQ9"/>
<reference evidence="3 4" key="1">
    <citation type="journal article" date="2007" name="Nature">
        <title>Evolution of genes and genomes on the Drosophila phylogeny.</title>
        <authorList>
            <consortium name="Drosophila 12 Genomes Consortium"/>
            <person name="Clark A.G."/>
            <person name="Eisen M.B."/>
            <person name="Smith D.R."/>
            <person name="Bergman C.M."/>
            <person name="Oliver B."/>
            <person name="Markow T.A."/>
            <person name="Kaufman T.C."/>
            <person name="Kellis M."/>
            <person name="Gelbart W."/>
            <person name="Iyer V.N."/>
            <person name="Pollard D.A."/>
            <person name="Sackton T.B."/>
            <person name="Larracuente A.M."/>
            <person name="Singh N.D."/>
            <person name="Abad J.P."/>
            <person name="Abt D.N."/>
            <person name="Adryan B."/>
            <person name="Aguade M."/>
            <person name="Akashi H."/>
            <person name="Anderson W.W."/>
            <person name="Aquadro C.F."/>
            <person name="Ardell D.H."/>
            <person name="Arguello R."/>
            <person name="Artieri C.G."/>
            <person name="Barbash D.A."/>
            <person name="Barker D."/>
            <person name="Barsanti P."/>
            <person name="Batterham P."/>
            <person name="Batzoglou S."/>
            <person name="Begun D."/>
            <person name="Bhutkar A."/>
            <person name="Blanco E."/>
            <person name="Bosak S.A."/>
            <person name="Bradley R.K."/>
            <person name="Brand A.D."/>
            <person name="Brent M.R."/>
            <person name="Brooks A.N."/>
            <person name="Brown R.H."/>
            <person name="Butlin R.K."/>
            <person name="Caggese C."/>
            <person name="Calvi B.R."/>
            <person name="Bernardo de Carvalho A."/>
            <person name="Caspi A."/>
            <person name="Castrezana S."/>
            <person name="Celniker S.E."/>
            <person name="Chang J.L."/>
            <person name="Chapple C."/>
            <person name="Chatterji S."/>
            <person name="Chinwalla A."/>
            <person name="Civetta A."/>
            <person name="Clifton S.W."/>
            <person name="Comeron J.M."/>
            <person name="Costello J.C."/>
            <person name="Coyne J.A."/>
            <person name="Daub J."/>
            <person name="David R.G."/>
            <person name="Delcher A.L."/>
            <person name="Delehaunty K."/>
            <person name="Do C.B."/>
            <person name="Ebling H."/>
            <person name="Edwards K."/>
            <person name="Eickbush T."/>
            <person name="Evans J.D."/>
            <person name="Filipski A."/>
            <person name="Findeiss S."/>
            <person name="Freyhult E."/>
            <person name="Fulton L."/>
            <person name="Fulton R."/>
            <person name="Garcia A.C."/>
            <person name="Gardiner A."/>
            <person name="Garfield D.A."/>
            <person name="Garvin B.E."/>
            <person name="Gibson G."/>
            <person name="Gilbert D."/>
            <person name="Gnerre S."/>
            <person name="Godfrey J."/>
            <person name="Good R."/>
            <person name="Gotea V."/>
            <person name="Gravely B."/>
            <person name="Greenberg A.J."/>
            <person name="Griffiths-Jones S."/>
            <person name="Gross S."/>
            <person name="Guigo R."/>
            <person name="Gustafson E.A."/>
            <person name="Haerty W."/>
            <person name="Hahn M.W."/>
            <person name="Halligan D.L."/>
            <person name="Halpern A.L."/>
            <person name="Halter G.M."/>
            <person name="Han M.V."/>
            <person name="Heger A."/>
            <person name="Hillier L."/>
            <person name="Hinrichs A.S."/>
            <person name="Holmes I."/>
            <person name="Hoskins R.A."/>
            <person name="Hubisz M.J."/>
            <person name="Hultmark D."/>
            <person name="Huntley M.A."/>
            <person name="Jaffe D.B."/>
            <person name="Jagadeeshan S."/>
            <person name="Jeck W.R."/>
            <person name="Johnson J."/>
            <person name="Jones C.D."/>
            <person name="Jordan W.C."/>
            <person name="Karpen G.H."/>
            <person name="Kataoka E."/>
            <person name="Keightley P.D."/>
            <person name="Kheradpour P."/>
            <person name="Kirkness E.F."/>
            <person name="Koerich L.B."/>
            <person name="Kristiansen K."/>
            <person name="Kudrna D."/>
            <person name="Kulathinal R.J."/>
            <person name="Kumar S."/>
            <person name="Kwok R."/>
            <person name="Lander E."/>
            <person name="Langley C.H."/>
            <person name="Lapoint R."/>
            <person name="Lazzaro B.P."/>
            <person name="Lee S.J."/>
            <person name="Levesque L."/>
            <person name="Li R."/>
            <person name="Lin C.F."/>
            <person name="Lin M.F."/>
            <person name="Lindblad-Toh K."/>
            <person name="Llopart A."/>
            <person name="Long M."/>
            <person name="Low L."/>
            <person name="Lozovsky E."/>
            <person name="Lu J."/>
            <person name="Luo M."/>
            <person name="Machado C.A."/>
            <person name="Makalowski W."/>
            <person name="Marzo M."/>
            <person name="Matsuda M."/>
            <person name="Matzkin L."/>
            <person name="McAllister B."/>
            <person name="McBride C.S."/>
            <person name="McKernan B."/>
            <person name="McKernan K."/>
            <person name="Mendez-Lago M."/>
            <person name="Minx P."/>
            <person name="Mollenhauer M.U."/>
            <person name="Montooth K."/>
            <person name="Mount S.M."/>
            <person name="Mu X."/>
            <person name="Myers E."/>
            <person name="Negre B."/>
            <person name="Newfeld S."/>
            <person name="Nielsen R."/>
            <person name="Noor M.A."/>
            <person name="O'Grady P."/>
            <person name="Pachter L."/>
            <person name="Papaceit M."/>
            <person name="Parisi M.J."/>
            <person name="Parisi M."/>
            <person name="Parts L."/>
            <person name="Pedersen J.S."/>
            <person name="Pesole G."/>
            <person name="Phillippy A.M."/>
            <person name="Ponting C.P."/>
            <person name="Pop M."/>
            <person name="Porcelli D."/>
            <person name="Powell J.R."/>
            <person name="Prohaska S."/>
            <person name="Pruitt K."/>
            <person name="Puig M."/>
            <person name="Quesneville H."/>
            <person name="Ram K.R."/>
            <person name="Rand D."/>
            <person name="Rasmussen M.D."/>
            <person name="Reed L.K."/>
            <person name="Reenan R."/>
            <person name="Reily A."/>
            <person name="Remington K.A."/>
            <person name="Rieger T.T."/>
            <person name="Ritchie M.G."/>
            <person name="Robin C."/>
            <person name="Rogers Y.H."/>
            <person name="Rohde C."/>
            <person name="Rozas J."/>
            <person name="Rubenfield M.J."/>
            <person name="Ruiz A."/>
            <person name="Russo S."/>
            <person name="Salzberg S.L."/>
            <person name="Sanchez-Gracia A."/>
            <person name="Saranga D.J."/>
            <person name="Sato H."/>
            <person name="Schaeffer S.W."/>
            <person name="Schatz M.C."/>
            <person name="Schlenke T."/>
            <person name="Schwartz R."/>
            <person name="Segarra C."/>
            <person name="Singh R.S."/>
            <person name="Sirot L."/>
            <person name="Sirota M."/>
            <person name="Sisneros N.B."/>
            <person name="Smith C.D."/>
            <person name="Smith T.F."/>
            <person name="Spieth J."/>
            <person name="Stage D.E."/>
            <person name="Stark A."/>
            <person name="Stephan W."/>
            <person name="Strausberg R.L."/>
            <person name="Strempel S."/>
            <person name="Sturgill D."/>
            <person name="Sutton G."/>
            <person name="Sutton G.G."/>
            <person name="Tao W."/>
            <person name="Teichmann S."/>
            <person name="Tobari Y.N."/>
            <person name="Tomimura Y."/>
            <person name="Tsolas J.M."/>
            <person name="Valente V.L."/>
            <person name="Venter E."/>
            <person name="Venter J.C."/>
            <person name="Vicario S."/>
            <person name="Vieira F.G."/>
            <person name="Vilella A.J."/>
            <person name="Villasante A."/>
            <person name="Walenz B."/>
            <person name="Wang J."/>
            <person name="Wasserman M."/>
            <person name="Watts T."/>
            <person name="Wilson D."/>
            <person name="Wilson R.K."/>
            <person name="Wing R.A."/>
            <person name="Wolfner M.F."/>
            <person name="Wong A."/>
            <person name="Wong G.K."/>
            <person name="Wu C.I."/>
            <person name="Wu G."/>
            <person name="Yamamoto D."/>
            <person name="Yang H.P."/>
            <person name="Yang S.P."/>
            <person name="Yorke J.A."/>
            <person name="Yoshida K."/>
            <person name="Zdobnov E."/>
            <person name="Zhang P."/>
            <person name="Zhang Y."/>
            <person name="Zimin A.V."/>
            <person name="Baldwin J."/>
            <person name="Abdouelleil A."/>
            <person name="Abdulkadir J."/>
            <person name="Abebe A."/>
            <person name="Abera B."/>
            <person name="Abreu J."/>
            <person name="Acer S.C."/>
            <person name="Aftuck L."/>
            <person name="Alexander A."/>
            <person name="An P."/>
            <person name="Anderson E."/>
            <person name="Anderson S."/>
            <person name="Arachi H."/>
            <person name="Azer M."/>
            <person name="Bachantsang P."/>
            <person name="Barry A."/>
            <person name="Bayul T."/>
            <person name="Berlin A."/>
            <person name="Bessette D."/>
            <person name="Bloom T."/>
            <person name="Blye J."/>
            <person name="Boguslavskiy L."/>
            <person name="Bonnet C."/>
            <person name="Boukhgalter B."/>
            <person name="Bourzgui I."/>
            <person name="Brown A."/>
            <person name="Cahill P."/>
            <person name="Channer S."/>
            <person name="Cheshatsang Y."/>
            <person name="Chuda L."/>
            <person name="Citroen M."/>
            <person name="Collymore A."/>
            <person name="Cooke P."/>
            <person name="Costello M."/>
            <person name="D'Aco K."/>
            <person name="Daza R."/>
            <person name="De Haan G."/>
            <person name="DeGray S."/>
            <person name="DeMaso C."/>
            <person name="Dhargay N."/>
            <person name="Dooley K."/>
            <person name="Dooley E."/>
            <person name="Doricent M."/>
            <person name="Dorje P."/>
            <person name="Dorjee K."/>
            <person name="Dupes A."/>
            <person name="Elong R."/>
            <person name="Falk J."/>
            <person name="Farina A."/>
            <person name="Faro S."/>
            <person name="Ferguson D."/>
            <person name="Fisher S."/>
            <person name="Foley C.D."/>
            <person name="Franke A."/>
            <person name="Friedrich D."/>
            <person name="Gadbois L."/>
            <person name="Gearin G."/>
            <person name="Gearin C.R."/>
            <person name="Giannoukos G."/>
            <person name="Goode T."/>
            <person name="Graham J."/>
            <person name="Grandbois E."/>
            <person name="Grewal S."/>
            <person name="Gyaltsen K."/>
            <person name="Hafez N."/>
            <person name="Hagos B."/>
            <person name="Hall J."/>
            <person name="Henson C."/>
            <person name="Hollinger A."/>
            <person name="Honan T."/>
            <person name="Huard M.D."/>
            <person name="Hughes L."/>
            <person name="Hurhula B."/>
            <person name="Husby M.E."/>
            <person name="Kamat A."/>
            <person name="Kanga B."/>
            <person name="Kashin S."/>
            <person name="Khazanovich D."/>
            <person name="Kisner P."/>
            <person name="Lance K."/>
            <person name="Lara M."/>
            <person name="Lee W."/>
            <person name="Lennon N."/>
            <person name="Letendre F."/>
            <person name="LeVine R."/>
            <person name="Lipovsky A."/>
            <person name="Liu X."/>
            <person name="Liu J."/>
            <person name="Liu S."/>
            <person name="Lokyitsang T."/>
            <person name="Lokyitsang Y."/>
            <person name="Lubonja R."/>
            <person name="Lui A."/>
            <person name="MacDonald P."/>
            <person name="Magnisalis V."/>
            <person name="Maru K."/>
            <person name="Matthews C."/>
            <person name="McCusker W."/>
            <person name="McDonough S."/>
            <person name="Mehta T."/>
            <person name="Meldrim J."/>
            <person name="Meneus L."/>
            <person name="Mihai O."/>
            <person name="Mihalev A."/>
            <person name="Mihova T."/>
            <person name="Mittelman R."/>
            <person name="Mlenga V."/>
            <person name="Montmayeur A."/>
            <person name="Mulrain L."/>
            <person name="Navidi A."/>
            <person name="Naylor J."/>
            <person name="Negash T."/>
            <person name="Nguyen T."/>
            <person name="Nguyen N."/>
            <person name="Nicol R."/>
            <person name="Norbu C."/>
            <person name="Norbu N."/>
            <person name="Novod N."/>
            <person name="O'Neill B."/>
            <person name="Osman S."/>
            <person name="Markiewicz E."/>
            <person name="Oyono O.L."/>
            <person name="Patti C."/>
            <person name="Phunkhang P."/>
            <person name="Pierre F."/>
            <person name="Priest M."/>
            <person name="Raghuraman S."/>
            <person name="Rege F."/>
            <person name="Reyes R."/>
            <person name="Rise C."/>
            <person name="Rogov P."/>
            <person name="Ross K."/>
            <person name="Ryan E."/>
            <person name="Settipalli S."/>
            <person name="Shea T."/>
            <person name="Sherpa N."/>
            <person name="Shi L."/>
            <person name="Shih D."/>
            <person name="Sparrow T."/>
            <person name="Spaulding J."/>
            <person name="Stalker J."/>
            <person name="Stange-Thomann N."/>
            <person name="Stavropoulos S."/>
            <person name="Stone C."/>
            <person name="Strader C."/>
            <person name="Tesfaye S."/>
            <person name="Thomson T."/>
            <person name="Thoulutsang Y."/>
            <person name="Thoulutsang D."/>
            <person name="Topham K."/>
            <person name="Topping I."/>
            <person name="Tsamla T."/>
            <person name="Vassiliev H."/>
            <person name="Vo A."/>
            <person name="Wangchuk T."/>
            <person name="Wangdi T."/>
            <person name="Weiand M."/>
            <person name="Wilkinson J."/>
            <person name="Wilson A."/>
            <person name="Yadav S."/>
            <person name="Young G."/>
            <person name="Yu Q."/>
            <person name="Zembek L."/>
            <person name="Zhong D."/>
            <person name="Zimmer A."/>
            <person name="Zwirko Z."/>
            <person name="Jaffe D.B."/>
            <person name="Alvarez P."/>
            <person name="Brockman W."/>
            <person name="Butler J."/>
            <person name="Chin C."/>
            <person name="Gnerre S."/>
            <person name="Grabherr M."/>
            <person name="Kleber M."/>
            <person name="Mauceli E."/>
            <person name="MacCallum I."/>
        </authorList>
    </citation>
    <scope>NUCLEOTIDE SEQUENCE [LARGE SCALE GENOMIC DNA]</scope>
    <source>
        <strain evidence="4">Tucson 15287-2541.00</strain>
    </source>
</reference>
<dbReference type="InterPro" id="IPR029034">
    <property type="entry name" value="Cystine-knot_cytokine"/>
</dbReference>
<dbReference type="InterPro" id="IPR000072">
    <property type="entry name" value="PDGF/VEGF_dom"/>
</dbReference>
<dbReference type="GO" id="GO:0008347">
    <property type="term" value="P:glial cell migration"/>
    <property type="evidence" value="ECO:0007669"/>
    <property type="project" value="EnsemblMetazoa"/>
</dbReference>
<feature type="domain" description="Platelet-derived growth factor (PDGF) family profile" evidence="2">
    <location>
        <begin position="135"/>
        <end position="204"/>
    </location>
</feature>
<dbReference type="SUPFAM" id="SSF57501">
    <property type="entry name" value="Cystine-knot cytokines"/>
    <property type="match status" value="1"/>
</dbReference>
<dbReference type="GO" id="GO:0030335">
    <property type="term" value="P:positive regulation of cell migration"/>
    <property type="evidence" value="ECO:0007669"/>
    <property type="project" value="EnsemblMetazoa"/>
</dbReference>
<evidence type="ECO:0000256" key="1">
    <source>
        <dbReference type="SAM" id="MobiDB-lite"/>
    </source>
</evidence>
<dbReference type="GO" id="GO:0035099">
    <property type="term" value="P:hemocyte migration"/>
    <property type="evidence" value="ECO:0007669"/>
    <property type="project" value="EnsemblMetazoa"/>
</dbReference>
<dbReference type="eggNOG" id="ENOG502S1KT">
    <property type="taxonomic scope" value="Eukaryota"/>
</dbReference>
<dbReference type="Proteomes" id="UP000001070">
    <property type="component" value="Unassembled WGS sequence"/>
</dbReference>
<dbReference type="AlphaFoldDB" id="B4JCQ9"/>
<protein>
    <submittedName>
        <fullName evidence="3">GH11681</fullName>
    </submittedName>
</protein>
<name>B4JCQ9_DROGR</name>
<dbReference type="Gene3D" id="2.10.90.10">
    <property type="entry name" value="Cystine-knot cytokines"/>
    <property type="match status" value="1"/>
</dbReference>
<sequence>MSPTPAPTPIRSSRHNQQQRLQQLDALGFELVQHQQHHHQHRLHHLRHEQHLREELSNRQPPDIDNNNYARNNHITGTLTERKEKLLGRPEAVIDARRQLEKDRALANKHMEEISCDKSCLLPQKRYVSVASDPSKIYTPHCTSVYRCAEDSGCCARRTEICAPKRSHKFERRVHVKGPKDRHSTVETLILVNHTECHCIERSNYYAEGVLQSNNPGLLQRATILNCNCPAPFEKILQDNDQCRCDCSSGNDGCEFLKSGREHFSMKNRKCIQHGHCKPPTCQYGEYMKKHGRCPNQQEQLPQHQQLSYNTLS</sequence>
<dbReference type="GO" id="GO:0008083">
    <property type="term" value="F:growth factor activity"/>
    <property type="evidence" value="ECO:0007669"/>
    <property type="project" value="InterPro"/>
</dbReference>
<dbReference type="GO" id="GO:0045793">
    <property type="term" value="P:positive regulation of cell size"/>
    <property type="evidence" value="ECO:0007669"/>
    <property type="project" value="EnsemblMetazoa"/>
</dbReference>
<evidence type="ECO:0000313" key="4">
    <source>
        <dbReference type="Proteomes" id="UP000001070"/>
    </source>
</evidence>
<dbReference type="InParanoid" id="B4JCQ9"/>
<organism evidence="4">
    <name type="scientific">Drosophila grimshawi</name>
    <name type="common">Hawaiian fruit fly</name>
    <name type="synonym">Idiomyia grimshawi</name>
    <dbReference type="NCBI Taxonomy" id="7222"/>
    <lineage>
        <taxon>Eukaryota</taxon>
        <taxon>Metazoa</taxon>
        <taxon>Ecdysozoa</taxon>
        <taxon>Arthropoda</taxon>
        <taxon>Hexapoda</taxon>
        <taxon>Insecta</taxon>
        <taxon>Pterygota</taxon>
        <taxon>Neoptera</taxon>
        <taxon>Endopterygota</taxon>
        <taxon>Diptera</taxon>
        <taxon>Brachycera</taxon>
        <taxon>Muscomorpha</taxon>
        <taxon>Ephydroidea</taxon>
        <taxon>Drosophilidae</taxon>
        <taxon>Drosophila</taxon>
        <taxon>Hawaiian Drosophila</taxon>
    </lineage>
</organism>
<dbReference type="PANTHER" id="PTHR21719:SF1">
    <property type="entry name" value="FI06402P-RELATED"/>
    <property type="match status" value="1"/>
</dbReference>
<dbReference type="EMBL" id="CH916368">
    <property type="protein sequence ID" value="EDW04223.1"/>
    <property type="molecule type" value="Genomic_DNA"/>
</dbReference>